<dbReference type="EMBL" id="JACHVP010000002">
    <property type="protein sequence ID" value="MBB2967658.1"/>
    <property type="molecule type" value="Genomic_DNA"/>
</dbReference>
<sequence length="196" mass="20920">MNDLVIDPSRTALLLMDLQPSILASHPDADGFLAELRRAREAARAAGATIGYVRVALSEEDAARVPAHSRFATAAERVSEIGPDHPAVSVDPRIAPADGEIVVRKSRYGAFSTTDLHEQLQARGIDTLVLAGISTSGVVLSTARDAVDKDYRLVVLSDGTFDRDPEVHRVLTEKVYPAQQAAVVTIDELIAALTAA</sequence>
<dbReference type="SUPFAM" id="SSF52499">
    <property type="entry name" value="Isochorismatase-like hydrolases"/>
    <property type="match status" value="1"/>
</dbReference>
<dbReference type="PANTHER" id="PTHR43540:SF1">
    <property type="entry name" value="ISOCHORISMATASE HYDROLASE"/>
    <property type="match status" value="1"/>
</dbReference>
<dbReference type="AlphaFoldDB" id="A0A7W4YIT8"/>
<reference evidence="3 4" key="1">
    <citation type="submission" date="2020-08" db="EMBL/GenBank/DDBJ databases">
        <title>Sequencing the genomes of 1000 actinobacteria strains.</title>
        <authorList>
            <person name="Klenk H.-P."/>
        </authorList>
    </citation>
    <scope>NUCLEOTIDE SEQUENCE [LARGE SCALE GENOMIC DNA]</scope>
    <source>
        <strain evidence="3 4">DSM 20146</strain>
    </source>
</reference>
<dbReference type="Proteomes" id="UP000538196">
    <property type="component" value="Unassembled WGS sequence"/>
</dbReference>
<evidence type="ECO:0000313" key="3">
    <source>
        <dbReference type="EMBL" id="MBB2967658.1"/>
    </source>
</evidence>
<keyword evidence="4" id="KW-1185">Reference proteome</keyword>
<dbReference type="RefSeq" id="WP_338092028.1">
    <property type="nucleotide sequence ID" value="NZ_JACHVP010000002.1"/>
</dbReference>
<dbReference type="InterPro" id="IPR036380">
    <property type="entry name" value="Isochorismatase-like_sf"/>
</dbReference>
<protein>
    <submittedName>
        <fullName evidence="3">Nicotinamidase-related amidase</fullName>
    </submittedName>
</protein>
<comment type="caution">
    <text evidence="3">The sequence shown here is derived from an EMBL/GenBank/DDBJ whole genome shotgun (WGS) entry which is preliminary data.</text>
</comment>
<gene>
    <name evidence="3" type="ORF">FHX33_002421</name>
</gene>
<organism evidence="3 4">
    <name type="scientific">Leifsonia aquatica</name>
    <name type="common">Corynebacterium aquaticum</name>
    <dbReference type="NCBI Taxonomy" id="144185"/>
    <lineage>
        <taxon>Bacteria</taxon>
        <taxon>Bacillati</taxon>
        <taxon>Actinomycetota</taxon>
        <taxon>Actinomycetes</taxon>
        <taxon>Micrococcales</taxon>
        <taxon>Microbacteriaceae</taxon>
        <taxon>Leifsonia</taxon>
    </lineage>
</organism>
<proteinExistence type="predicted"/>
<keyword evidence="1" id="KW-0378">Hydrolase</keyword>
<dbReference type="InterPro" id="IPR050272">
    <property type="entry name" value="Isochorismatase-like_hydrls"/>
</dbReference>
<dbReference type="CDD" id="cd00431">
    <property type="entry name" value="cysteine_hydrolases"/>
    <property type="match status" value="1"/>
</dbReference>
<feature type="domain" description="Isochorismatase-like" evidence="2">
    <location>
        <begin position="11"/>
        <end position="186"/>
    </location>
</feature>
<dbReference type="Pfam" id="PF00857">
    <property type="entry name" value="Isochorismatase"/>
    <property type="match status" value="1"/>
</dbReference>
<evidence type="ECO:0000256" key="1">
    <source>
        <dbReference type="ARBA" id="ARBA00022801"/>
    </source>
</evidence>
<dbReference type="InterPro" id="IPR000868">
    <property type="entry name" value="Isochorismatase-like_dom"/>
</dbReference>
<dbReference type="Gene3D" id="3.40.50.850">
    <property type="entry name" value="Isochorismatase-like"/>
    <property type="match status" value="1"/>
</dbReference>
<dbReference type="GO" id="GO:0016787">
    <property type="term" value="F:hydrolase activity"/>
    <property type="evidence" value="ECO:0007669"/>
    <property type="project" value="UniProtKB-KW"/>
</dbReference>
<accession>A0A7W4YIT8</accession>
<evidence type="ECO:0000313" key="4">
    <source>
        <dbReference type="Proteomes" id="UP000538196"/>
    </source>
</evidence>
<name>A0A7W4YIT8_LEIAQ</name>
<dbReference type="PANTHER" id="PTHR43540">
    <property type="entry name" value="PEROXYUREIDOACRYLATE/UREIDOACRYLATE AMIDOHYDROLASE-RELATED"/>
    <property type="match status" value="1"/>
</dbReference>
<evidence type="ECO:0000259" key="2">
    <source>
        <dbReference type="Pfam" id="PF00857"/>
    </source>
</evidence>